<dbReference type="AlphaFoldDB" id="A0A100JLT3"/>
<dbReference type="InterPro" id="IPR006944">
    <property type="entry name" value="Phage/GTA_portal"/>
</dbReference>
<comment type="caution">
    <text evidence="2">The sequence shown here is derived from an EMBL/GenBank/DDBJ whole genome shotgun (WGS) entry which is preliminary data.</text>
</comment>
<feature type="compositionally biased region" description="Acidic residues" evidence="1">
    <location>
        <begin position="390"/>
        <end position="401"/>
    </location>
</feature>
<sequence length="401" mass="44950">MSLWWTRRDDKPGQTQERSRWPEASLEQVMASLMTRSYSEVDLSSAESSLQSVAVWSAVDLIASVVSELPLDVYREAGDVPVKLKTPGYMEDPDGSGQGKEDWTYRAVYSWLMRGNVYGDILARSNAGGFLQQVDLFHPDAVSGSLTDGRPVYLHNGQHVPDSRIYHRRVNPVPGYVEGLSPIQLHASTIGLSLTASKFGLQWFQDGAHPTALLTNSESTIDEGQARSVKDRFLATLRGRREPLVMGKGWDYKPIQLTAEESQFLATQGYSAAECARIFGPGIAEILGYETGGSMTYANIQDRELTLLKYAIGRWIRRMERIWFQFLPRPQFAKYNRDALLETNTMQRYQAHALALNGQWKVVNEVREKEELTPVPWGDTPTSPPAAVPVDDEAPEPEPEE</sequence>
<protein>
    <submittedName>
        <fullName evidence="2">Phage portal protein</fullName>
    </submittedName>
</protein>
<evidence type="ECO:0000313" key="3">
    <source>
        <dbReference type="Proteomes" id="UP000067448"/>
    </source>
</evidence>
<name>A0A100JLT3_STRSC</name>
<gene>
    <name evidence="2" type="ORF">SsS58_02253</name>
</gene>
<dbReference type="EMBL" id="BCMM01000008">
    <property type="protein sequence ID" value="GAQ61899.1"/>
    <property type="molecule type" value="Genomic_DNA"/>
</dbReference>
<dbReference type="Proteomes" id="UP000067448">
    <property type="component" value="Unassembled WGS sequence"/>
</dbReference>
<dbReference type="Pfam" id="PF04860">
    <property type="entry name" value="Phage_portal"/>
    <property type="match status" value="1"/>
</dbReference>
<proteinExistence type="predicted"/>
<reference evidence="2 3" key="2">
    <citation type="journal article" date="2016" name="Genome Announc.">
        <title>Draft Genome Sequences of Streptomyces scabiei S58, Streptomyces turgidiscabies T45, and Streptomyces acidiscabies a10, the Pathogens of Potato Common Scab, Isolated in Japan.</title>
        <authorList>
            <person name="Tomihama T."/>
            <person name="Nishi Y."/>
            <person name="Sakai M."/>
            <person name="Ikenaga M."/>
            <person name="Okubo T."/>
            <person name="Ikeda S."/>
        </authorList>
    </citation>
    <scope>NUCLEOTIDE SEQUENCE [LARGE SCALE GENOMIC DNA]</scope>
    <source>
        <strain evidence="2 3">S58</strain>
    </source>
</reference>
<evidence type="ECO:0000256" key="1">
    <source>
        <dbReference type="SAM" id="MobiDB-lite"/>
    </source>
</evidence>
<dbReference type="RefSeq" id="WP_059079752.1">
    <property type="nucleotide sequence ID" value="NZ_BCMM01000008.1"/>
</dbReference>
<feature type="compositionally biased region" description="Basic and acidic residues" evidence="1">
    <location>
        <begin position="1"/>
        <end position="21"/>
    </location>
</feature>
<organism evidence="2 3">
    <name type="scientific">Streptomyces scabiei</name>
    <dbReference type="NCBI Taxonomy" id="1930"/>
    <lineage>
        <taxon>Bacteria</taxon>
        <taxon>Bacillati</taxon>
        <taxon>Actinomycetota</taxon>
        <taxon>Actinomycetes</taxon>
        <taxon>Kitasatosporales</taxon>
        <taxon>Streptomycetaceae</taxon>
        <taxon>Streptomyces</taxon>
    </lineage>
</organism>
<accession>A0A100JLT3</accession>
<feature type="region of interest" description="Disordered" evidence="1">
    <location>
        <begin position="371"/>
        <end position="401"/>
    </location>
</feature>
<dbReference type="OrthoDB" id="9765386at2"/>
<reference evidence="3" key="1">
    <citation type="submission" date="2015-11" db="EMBL/GenBank/DDBJ databases">
        <authorList>
            <consortium name="Cross-ministerial Strategic Innovation Promotion Program (SIP) consortium"/>
            <person name="Tomihama T."/>
            <person name="Ikenaga M."/>
            <person name="Sakai M."/>
            <person name="Okubo T."/>
            <person name="Ikeda S."/>
        </authorList>
    </citation>
    <scope>NUCLEOTIDE SEQUENCE [LARGE SCALE GENOMIC DNA]</scope>
    <source>
        <strain evidence="3">S58</strain>
    </source>
</reference>
<evidence type="ECO:0000313" key="2">
    <source>
        <dbReference type="EMBL" id="GAQ61899.1"/>
    </source>
</evidence>
<reference evidence="3" key="3">
    <citation type="submission" date="2016-02" db="EMBL/GenBank/DDBJ databases">
        <title>Draft genome of pathogenic Streptomyces sp. in Japan.</title>
        <authorList>
            <person name="Tomihama T."/>
            <person name="Ikenaga M."/>
            <person name="Sakai M."/>
            <person name="Okubo T."/>
            <person name="Ikeda S."/>
        </authorList>
    </citation>
    <scope>NUCLEOTIDE SEQUENCE [LARGE SCALE GENOMIC DNA]</scope>
    <source>
        <strain evidence="3">S58</strain>
    </source>
</reference>
<feature type="region of interest" description="Disordered" evidence="1">
    <location>
        <begin position="1"/>
        <end position="22"/>
    </location>
</feature>